<dbReference type="Pfam" id="PF23000">
    <property type="entry name" value="ChitinSynthase_IV_N"/>
    <property type="match status" value="1"/>
</dbReference>
<evidence type="ECO:0000256" key="6">
    <source>
        <dbReference type="ARBA" id="ARBA00022692"/>
    </source>
</evidence>
<feature type="transmembrane region" description="Helical" evidence="15">
    <location>
        <begin position="234"/>
        <end position="257"/>
    </location>
</feature>
<comment type="catalytic activity">
    <reaction evidence="12">
        <text>[(1-&gt;4)-N-acetyl-beta-D-glucosaminyl](n) + UDP-N-acetyl-alpha-D-glucosamine = [(1-&gt;4)-N-acetyl-beta-D-glucosaminyl](n+1) + UDP + H(+)</text>
        <dbReference type="Rhea" id="RHEA:16637"/>
        <dbReference type="Rhea" id="RHEA-COMP:9593"/>
        <dbReference type="Rhea" id="RHEA-COMP:9595"/>
        <dbReference type="ChEBI" id="CHEBI:15378"/>
        <dbReference type="ChEBI" id="CHEBI:17029"/>
        <dbReference type="ChEBI" id="CHEBI:57705"/>
        <dbReference type="ChEBI" id="CHEBI:58223"/>
        <dbReference type="EC" id="2.4.1.16"/>
    </reaction>
</comment>
<sequence length="1654" mass="187413">MAKNQHQNGIIPGAGIVSGPDDFSDGESTPLTQDYGGSQRTIVETKGWDVFRNPPMKTDSNSGSMANQKCLERMVQVIKVTIYLLVFIIVLGSGVIAKGTILFMTSQLRQDRKMLYCNRQLDRENQYIVTLPEEERIAWIWCIIIAFTVPEFGTLVRSIRMCIFKSWKKPQSMHFLVVSIMETFHVVGLALMFLAVLPELDVVKGAMLTNCVCFVPGLLGLLSRNKSKDDSKRFVLVLVDIAALAAQATSFVLWPFLDSSRRSLWLIPLTLILVSCGWWENYVSMQSRIGLIRSLGRVKKEMRLTRYFTYMLVSVWKIMAFFISSVLILHIKGDNVGHLFSMLSNAFGDHKITVTSIKSINSGSLPDLSEILTGDITEVVNADFNTPIYVLLLQIAGAYFAYVFVFNSFHLPGKFACKILIQGFSYAFPVNLTIPVSISLLIAACGLRNNDPCFFHGTVPDYLFYESPLPNFLNDFVSKQYAWVWLLWLLSQTWITLHIWTPKCERLAATEKLFVVPMYDSLLIDQSMGLNRRRDDQPEVKVEDLAEIEKEKGDGDYETIYEQTDGSTTPPSAVKSSDHVTRIYACATMWHENKEEMMEFLKSILRLDEDQCARRVAQKYLKVVDPDYYEFETHIFFDDAFELSDHDENESQVNRFVKLLVGTLDEAASDVHKTRMHVRAPKKYPTPYGGRLVWTLPGKTKMIAHLKDKSKIRHRKRWSQVMYMYYLLGHRLMELPISVDRKEVIAENTFLLTLDGDIDFQPAAVKLLVDLMKKNKNLGAACGRIHPVGSGPMVWYQMFEYAIGHWLQKATEHMIGCVLCSPGCFSLFRGKALMDDNVMKKYTTKSDEARHYVQYDQGEDRWLCTLLLQRGYRVEYSAASDAYTHAPEGFNEFYNQRRRWVPSTIANIMDLLMDAKRTIKINDNISLPYISYQILLMGKLLCAQILSTAYAMIMMAVIVGTALQLGEDGIGSPSAIFLISLSSSFFIAACLHPQEFWCIVPGIIYLLSIPSMYLLLILYSIINLNVVSWGTREVQTKKTKKVMVAATINTIYAIVMTVVIVAFAINIMSVISPSAWFLFLMLDEFMIAGLLHSYEIWGTREIVTKKSNVELEQEKREAEEAKRKAKQKSLLGFLQNGAGNNDDDQGSIEISLAGLFKCLLCTHGKPSAEKQQLVAIAESLEQLGKRLETIERAVDPHSHVSGRRRASSVGSRTADHLGAIGEDPEDEEGSETETVTSQNTEGNRDGSNFLSRPYWLTDEGLKKGEVDVLSMQEEQFWKDLLEKYLYPIDEDKAEKARIAKDLKDLRDQSVFAFFMMNALFVLIVFLLQLNKDLLHIKWPFGIKTNVTYDHITMETRIAADLIELRNKSVFAFLMFNALFVLIVFLLQLNKDQLHVVWPLGVKTNITYVEETSEVHISKEYLQLEPIGLVFVFFFALILVIQFTAMLFHRFGTLAHILASTSLDCYKKTKDLSEEALLSKHAVDIVRDLQRLDGIEGDYEEGSGSGPGRRKTIRNLEKSRRKTQAINTLDVAFRQRFFSMNEGAGLSRNMSTRREAFKAFEGRRNSIMAMRRKSQMQTLGANNIYGVAGNPLGIQGRPSRSSQISVKDVFEGHPATSGTGHVNAGYEGDDSPVNSLRLQNLGGSQVTWREVNSNV</sequence>
<organism evidence="17 18">
    <name type="scientific">Atta colombica</name>
    <dbReference type="NCBI Taxonomy" id="520822"/>
    <lineage>
        <taxon>Eukaryota</taxon>
        <taxon>Metazoa</taxon>
        <taxon>Ecdysozoa</taxon>
        <taxon>Arthropoda</taxon>
        <taxon>Hexapoda</taxon>
        <taxon>Insecta</taxon>
        <taxon>Pterygota</taxon>
        <taxon>Neoptera</taxon>
        <taxon>Endopterygota</taxon>
        <taxon>Hymenoptera</taxon>
        <taxon>Apocrita</taxon>
        <taxon>Aculeata</taxon>
        <taxon>Formicoidea</taxon>
        <taxon>Formicidae</taxon>
        <taxon>Myrmicinae</taxon>
        <taxon>Atta</taxon>
    </lineage>
</organism>
<evidence type="ECO:0000256" key="15">
    <source>
        <dbReference type="SAM" id="Phobius"/>
    </source>
</evidence>
<keyword evidence="18" id="KW-1185">Reference proteome</keyword>
<evidence type="ECO:0000256" key="7">
    <source>
        <dbReference type="ARBA" id="ARBA00022989"/>
    </source>
</evidence>
<keyword evidence="3" id="KW-1003">Cell membrane</keyword>
<feature type="transmembrane region" description="Helical" evidence="15">
    <location>
        <begin position="137"/>
        <end position="155"/>
    </location>
</feature>
<feature type="transmembrane region" description="Helical" evidence="15">
    <location>
        <begin position="970"/>
        <end position="991"/>
    </location>
</feature>
<evidence type="ECO:0000256" key="10">
    <source>
        <dbReference type="ARBA" id="ARBA00023180"/>
    </source>
</evidence>
<feature type="transmembrane region" description="Helical" evidence="15">
    <location>
        <begin position="1426"/>
        <end position="1447"/>
    </location>
</feature>
<reference evidence="17 18" key="1">
    <citation type="submission" date="2015-09" db="EMBL/GenBank/DDBJ databases">
        <title>Atta colombica WGS genome.</title>
        <authorList>
            <person name="Nygaard S."/>
            <person name="Hu H."/>
            <person name="Boomsma J."/>
            <person name="Zhang G."/>
        </authorList>
    </citation>
    <scope>NUCLEOTIDE SEQUENCE [LARGE SCALE GENOMIC DNA]</scope>
    <source>
        <strain evidence="17">Treedump-2</strain>
        <tissue evidence="17">Whole body</tissue>
    </source>
</reference>
<evidence type="ECO:0000256" key="9">
    <source>
        <dbReference type="ARBA" id="ARBA00023136"/>
    </source>
</evidence>
<feature type="transmembrane region" description="Helical" evidence="15">
    <location>
        <begin position="1077"/>
        <end position="1097"/>
    </location>
</feature>
<dbReference type="EC" id="2.4.1.16" evidence="2"/>
<dbReference type="FunFam" id="3.90.550.10:FF:000139">
    <property type="entry name" value="Chitin synthase 8"/>
    <property type="match status" value="1"/>
</dbReference>
<dbReference type="CDD" id="cd04190">
    <property type="entry name" value="Chitin_synth_C"/>
    <property type="match status" value="1"/>
</dbReference>
<dbReference type="SUPFAM" id="SSF53448">
    <property type="entry name" value="Nucleotide-diphospho-sugar transferases"/>
    <property type="match status" value="1"/>
</dbReference>
<evidence type="ECO:0000256" key="13">
    <source>
        <dbReference type="SAM" id="Coils"/>
    </source>
</evidence>
<name>A0A195B4E3_9HYME</name>
<dbReference type="PANTHER" id="PTHR22914">
    <property type="entry name" value="CHITIN SYNTHASE"/>
    <property type="match status" value="1"/>
</dbReference>
<evidence type="ECO:0000256" key="1">
    <source>
        <dbReference type="ARBA" id="ARBA00004651"/>
    </source>
</evidence>
<dbReference type="GO" id="GO:0005886">
    <property type="term" value="C:plasma membrane"/>
    <property type="evidence" value="ECO:0007669"/>
    <property type="project" value="UniProtKB-SubCell"/>
</dbReference>
<gene>
    <name evidence="17" type="ORF">ALC53_10156</name>
</gene>
<keyword evidence="8 13" id="KW-0175">Coiled coil</keyword>
<feature type="compositionally biased region" description="Acidic residues" evidence="14">
    <location>
        <begin position="1222"/>
        <end position="1231"/>
    </location>
</feature>
<feature type="coiled-coil region" evidence="13">
    <location>
        <begin position="1104"/>
        <end position="1131"/>
    </location>
</feature>
<feature type="transmembrane region" description="Helical" evidence="15">
    <location>
        <begin position="388"/>
        <end position="407"/>
    </location>
</feature>
<evidence type="ECO:0000313" key="18">
    <source>
        <dbReference type="Proteomes" id="UP000078540"/>
    </source>
</evidence>
<keyword evidence="6 15" id="KW-0812">Transmembrane</keyword>
<feature type="transmembrane region" description="Helical" evidence="15">
    <location>
        <begin position="1042"/>
        <end position="1065"/>
    </location>
</feature>
<dbReference type="GO" id="GO:0006031">
    <property type="term" value="P:chitin biosynthetic process"/>
    <property type="evidence" value="ECO:0007669"/>
    <property type="project" value="TreeGrafter"/>
</dbReference>
<accession>A0A195B4E3</accession>
<dbReference type="EMBL" id="KQ976604">
    <property type="protein sequence ID" value="KYM79361.1"/>
    <property type="molecule type" value="Genomic_DNA"/>
</dbReference>
<comment type="similarity">
    <text evidence="11">Belongs to the chitin synthase family. Class IV subfamily.</text>
</comment>
<protein>
    <recommendedName>
        <fullName evidence="2">chitin synthase</fullName>
        <ecNumber evidence="2">2.4.1.16</ecNumber>
    </recommendedName>
</protein>
<dbReference type="InterPro" id="IPR055120">
    <property type="entry name" value="Chs-1/2_IV_N"/>
</dbReference>
<feature type="transmembrane region" description="Helical" evidence="15">
    <location>
        <begin position="1310"/>
        <end position="1329"/>
    </location>
</feature>
<feature type="transmembrane region" description="Helical" evidence="15">
    <location>
        <begin position="304"/>
        <end position="331"/>
    </location>
</feature>
<feature type="transmembrane region" description="Helical" evidence="15">
    <location>
        <begin position="1369"/>
        <end position="1388"/>
    </location>
</feature>
<dbReference type="GO" id="GO:0004100">
    <property type="term" value="F:chitin synthase activity"/>
    <property type="evidence" value="ECO:0007669"/>
    <property type="project" value="UniProtKB-EC"/>
</dbReference>
<proteinExistence type="inferred from homology"/>
<keyword evidence="5" id="KW-0808">Transferase</keyword>
<dbReference type="Proteomes" id="UP000078540">
    <property type="component" value="Unassembled WGS sequence"/>
</dbReference>
<feature type="transmembrane region" description="Helical" evidence="15">
    <location>
        <begin position="419"/>
        <end position="442"/>
    </location>
</feature>
<dbReference type="STRING" id="520822.A0A195B4E3"/>
<evidence type="ECO:0000313" key="17">
    <source>
        <dbReference type="EMBL" id="KYM79361.1"/>
    </source>
</evidence>
<keyword evidence="9 15" id="KW-0472">Membrane</keyword>
<comment type="subcellular location">
    <subcellularLocation>
        <location evidence="1">Cell membrane</location>
        <topology evidence="1">Multi-pass membrane protein</topology>
    </subcellularLocation>
</comment>
<feature type="transmembrane region" description="Helical" evidence="15">
    <location>
        <begin position="175"/>
        <end position="196"/>
    </location>
</feature>
<dbReference type="InterPro" id="IPR029044">
    <property type="entry name" value="Nucleotide-diphossugar_trans"/>
</dbReference>
<feature type="transmembrane region" description="Helical" evidence="15">
    <location>
        <begin position="263"/>
        <end position="283"/>
    </location>
</feature>
<feature type="region of interest" description="Disordered" evidence="14">
    <location>
        <begin position="1196"/>
        <end position="1250"/>
    </location>
</feature>
<evidence type="ECO:0000256" key="12">
    <source>
        <dbReference type="ARBA" id="ARBA00048014"/>
    </source>
</evidence>
<keyword evidence="7 15" id="KW-1133">Transmembrane helix</keyword>
<feature type="transmembrane region" description="Helical" evidence="15">
    <location>
        <begin position="202"/>
        <end position="222"/>
    </location>
</feature>
<evidence type="ECO:0000256" key="14">
    <source>
        <dbReference type="SAM" id="MobiDB-lite"/>
    </source>
</evidence>
<evidence type="ECO:0000256" key="2">
    <source>
        <dbReference type="ARBA" id="ARBA00012543"/>
    </source>
</evidence>
<feature type="transmembrane region" description="Helical" evidence="15">
    <location>
        <begin position="82"/>
        <end position="104"/>
    </location>
</feature>
<evidence type="ECO:0000256" key="11">
    <source>
        <dbReference type="ARBA" id="ARBA00046329"/>
    </source>
</evidence>
<evidence type="ECO:0000256" key="4">
    <source>
        <dbReference type="ARBA" id="ARBA00022676"/>
    </source>
</evidence>
<keyword evidence="10" id="KW-0325">Glycoprotein</keyword>
<evidence type="ECO:0000256" key="3">
    <source>
        <dbReference type="ARBA" id="ARBA00022475"/>
    </source>
</evidence>
<feature type="compositionally biased region" description="Polar residues" evidence="14">
    <location>
        <begin position="1235"/>
        <end position="1250"/>
    </location>
</feature>
<evidence type="ECO:0000256" key="8">
    <source>
        <dbReference type="ARBA" id="ARBA00023054"/>
    </source>
</evidence>
<feature type="transmembrane region" description="Helical" evidence="15">
    <location>
        <begin position="1003"/>
        <end position="1022"/>
    </location>
</feature>
<dbReference type="InterPro" id="IPR004835">
    <property type="entry name" value="Chitin_synth"/>
</dbReference>
<evidence type="ECO:0000259" key="16">
    <source>
        <dbReference type="Pfam" id="PF23000"/>
    </source>
</evidence>
<feature type="transmembrane region" description="Helical" evidence="15">
    <location>
        <begin position="940"/>
        <end position="964"/>
    </location>
</feature>
<keyword evidence="4" id="KW-0328">Glycosyltransferase</keyword>
<dbReference type="Pfam" id="PF03142">
    <property type="entry name" value="Chitin_synth_2"/>
    <property type="match status" value="1"/>
</dbReference>
<evidence type="ECO:0000256" key="5">
    <source>
        <dbReference type="ARBA" id="ARBA00022679"/>
    </source>
</evidence>
<feature type="domain" description="Chitin synthase chs-1/2 N-terminal putative transporter" evidence="16">
    <location>
        <begin position="73"/>
        <end position="345"/>
    </location>
</feature>
<dbReference type="PANTHER" id="PTHR22914:SF42">
    <property type="entry name" value="CHITIN SYNTHASE"/>
    <property type="match status" value="1"/>
</dbReference>